<name>G8TYY2_SULAD</name>
<evidence type="ECO:0000313" key="1">
    <source>
        <dbReference type="EMBL" id="AEW05161.1"/>
    </source>
</evidence>
<proteinExistence type="predicted"/>
<sequence length="133" mass="15117">MWTQWWVVESPDEAAAQAHVLAALQHWAPPDTEWQLTAIRFYRGPDDLALSEAFAQDMALIQQTVLTSHRQELARRLHILGYRGLGIPPQPGWVILDHSGPRSPRPHDWSRPHGPRWIVTVQWAGEPPTLSSP</sequence>
<keyword evidence="2" id="KW-1185">Reference proteome</keyword>
<dbReference type="HOGENOM" id="CLU_1905681_0_0_9"/>
<reference evidence="2" key="1">
    <citation type="submission" date="2011-12" db="EMBL/GenBank/DDBJ databases">
        <title>The complete genome of chromosome of Sulfobacillus acidophilus DSM 10332.</title>
        <authorList>
            <person name="Lucas S."/>
            <person name="Han J."/>
            <person name="Lapidus A."/>
            <person name="Bruce D."/>
            <person name="Goodwin L."/>
            <person name="Pitluck S."/>
            <person name="Peters L."/>
            <person name="Kyrpides N."/>
            <person name="Mavromatis K."/>
            <person name="Ivanova N."/>
            <person name="Mikhailova N."/>
            <person name="Chertkov O."/>
            <person name="Saunders E."/>
            <person name="Detter J.C."/>
            <person name="Tapia R."/>
            <person name="Han C."/>
            <person name="Land M."/>
            <person name="Hauser L."/>
            <person name="Markowitz V."/>
            <person name="Cheng J.-F."/>
            <person name="Hugenholtz P."/>
            <person name="Woyke T."/>
            <person name="Wu D."/>
            <person name="Pukall R."/>
            <person name="Gehrich-Schroeter G."/>
            <person name="Schneider S."/>
            <person name="Klenk H.-P."/>
            <person name="Eisen J.A."/>
        </authorList>
    </citation>
    <scope>NUCLEOTIDE SEQUENCE [LARGE SCALE GENOMIC DNA]</scope>
    <source>
        <strain evidence="2">ATCC 700253 / DSM 10332 / NAL</strain>
    </source>
</reference>
<protein>
    <submittedName>
        <fullName evidence="1">Uncharacterized protein</fullName>
    </submittedName>
</protein>
<accession>G8TYY2</accession>
<reference evidence="1 2" key="2">
    <citation type="journal article" date="2012" name="Stand. Genomic Sci.">
        <title>Complete genome sequence of the moderately thermophilic mineral-sulfide-oxidizing firmicute Sulfobacillus acidophilus type strain (NAL(T)).</title>
        <authorList>
            <person name="Anderson I."/>
            <person name="Chertkov O."/>
            <person name="Chen A."/>
            <person name="Saunders E."/>
            <person name="Lapidus A."/>
            <person name="Nolan M."/>
            <person name="Lucas S."/>
            <person name="Hammon N."/>
            <person name="Deshpande S."/>
            <person name="Cheng J.F."/>
            <person name="Han C."/>
            <person name="Tapia R."/>
            <person name="Goodwin L.A."/>
            <person name="Pitluck S."/>
            <person name="Liolios K."/>
            <person name="Pagani I."/>
            <person name="Ivanova N."/>
            <person name="Mikhailova N."/>
            <person name="Pati A."/>
            <person name="Palaniappan K."/>
            <person name="Land M."/>
            <person name="Pan C."/>
            <person name="Rohde M."/>
            <person name="Pukall R."/>
            <person name="Goker M."/>
            <person name="Detter J.C."/>
            <person name="Woyke T."/>
            <person name="Bristow J."/>
            <person name="Eisen J.A."/>
            <person name="Markowitz V."/>
            <person name="Hugenholtz P."/>
            <person name="Kyrpides N.C."/>
            <person name="Klenk H.P."/>
            <person name="Mavromatis K."/>
        </authorList>
    </citation>
    <scope>NUCLEOTIDE SEQUENCE [LARGE SCALE GENOMIC DNA]</scope>
    <source>
        <strain evidence="2">ATCC 700253 / DSM 10332 / NAL</strain>
    </source>
</reference>
<dbReference type="EMBL" id="CP003179">
    <property type="protein sequence ID" value="AEW05161.1"/>
    <property type="molecule type" value="Genomic_DNA"/>
</dbReference>
<dbReference type="AlphaFoldDB" id="G8TYY2"/>
<dbReference type="KEGG" id="sap:Sulac_1664"/>
<gene>
    <name evidence="1" type="ordered locus">Sulac_1664</name>
</gene>
<dbReference type="PATRIC" id="fig|679936.5.peg.1732"/>
<evidence type="ECO:0000313" key="2">
    <source>
        <dbReference type="Proteomes" id="UP000005439"/>
    </source>
</evidence>
<organism evidence="1 2">
    <name type="scientific">Sulfobacillus acidophilus (strain ATCC 700253 / DSM 10332 / NAL)</name>
    <dbReference type="NCBI Taxonomy" id="679936"/>
    <lineage>
        <taxon>Bacteria</taxon>
        <taxon>Bacillati</taxon>
        <taxon>Bacillota</taxon>
        <taxon>Clostridia</taxon>
        <taxon>Eubacteriales</taxon>
        <taxon>Clostridiales Family XVII. Incertae Sedis</taxon>
        <taxon>Sulfobacillus</taxon>
    </lineage>
</organism>
<dbReference type="STRING" id="679936.Sulac_1664"/>
<dbReference type="Proteomes" id="UP000005439">
    <property type="component" value="Chromosome"/>
</dbReference>